<organism evidence="2">
    <name type="scientific">Nothobranchius rachovii</name>
    <name type="common">bluefin notho</name>
    <dbReference type="NCBI Taxonomy" id="451742"/>
    <lineage>
        <taxon>Eukaryota</taxon>
        <taxon>Metazoa</taxon>
        <taxon>Chordata</taxon>
        <taxon>Craniata</taxon>
        <taxon>Vertebrata</taxon>
        <taxon>Euteleostomi</taxon>
        <taxon>Actinopterygii</taxon>
        <taxon>Neopterygii</taxon>
        <taxon>Teleostei</taxon>
        <taxon>Neoteleostei</taxon>
        <taxon>Acanthomorphata</taxon>
        <taxon>Ovalentaria</taxon>
        <taxon>Atherinomorphae</taxon>
        <taxon>Cyprinodontiformes</taxon>
        <taxon>Nothobranchiidae</taxon>
        <taxon>Nothobranchius</taxon>
    </lineage>
</organism>
<feature type="signal peptide" evidence="1">
    <location>
        <begin position="1"/>
        <end position="16"/>
    </location>
</feature>
<gene>
    <name evidence="2" type="primary">Nfu_g_1_004902</name>
</gene>
<keyword evidence="1" id="KW-0732">Signal</keyword>
<evidence type="ECO:0000313" key="2">
    <source>
        <dbReference type="EMBL" id="SBS13516.1"/>
    </source>
</evidence>
<sequence>LLIKLFSLCMTALSHCCTCMLTNVGFSSDLIKDQNGRFLCSDGFNPPSFVFRWQHQQHFTYMINT</sequence>
<name>A0A1A8S5H5_9TELE</name>
<reference evidence="2" key="1">
    <citation type="submission" date="2016-05" db="EMBL/GenBank/DDBJ databases">
        <authorList>
            <person name="Lavstsen T."/>
            <person name="Jespersen J.S."/>
        </authorList>
    </citation>
    <scope>NUCLEOTIDE SEQUENCE</scope>
    <source>
        <tissue evidence="2">Brain</tissue>
    </source>
</reference>
<dbReference type="EMBL" id="HAEH01022173">
    <property type="protein sequence ID" value="SBS13516.1"/>
    <property type="molecule type" value="Transcribed_RNA"/>
</dbReference>
<feature type="non-terminal residue" evidence="2">
    <location>
        <position position="65"/>
    </location>
</feature>
<accession>A0A1A8S5H5</accession>
<dbReference type="AlphaFoldDB" id="A0A1A8S5H5"/>
<feature type="non-terminal residue" evidence="2">
    <location>
        <position position="1"/>
    </location>
</feature>
<protein>
    <submittedName>
        <fullName evidence="2">Uncharacterized protein</fullName>
    </submittedName>
</protein>
<evidence type="ECO:0000256" key="1">
    <source>
        <dbReference type="SAM" id="SignalP"/>
    </source>
</evidence>
<reference evidence="2" key="2">
    <citation type="submission" date="2016-06" db="EMBL/GenBank/DDBJ databases">
        <title>The genome of a short-lived fish provides insights into sex chromosome evolution and the genetic control of aging.</title>
        <authorList>
            <person name="Reichwald K."/>
            <person name="Felder M."/>
            <person name="Petzold A."/>
            <person name="Koch P."/>
            <person name="Groth M."/>
            <person name="Platzer M."/>
        </authorList>
    </citation>
    <scope>NUCLEOTIDE SEQUENCE</scope>
    <source>
        <tissue evidence="2">Brain</tissue>
    </source>
</reference>
<proteinExistence type="predicted"/>
<feature type="chain" id="PRO_5008378322" evidence="1">
    <location>
        <begin position="17"/>
        <end position="65"/>
    </location>
</feature>